<feature type="signal peptide" evidence="1">
    <location>
        <begin position="1"/>
        <end position="29"/>
    </location>
</feature>
<name>A0ABN1U5D5_9ACTN</name>
<keyword evidence="3" id="KW-1185">Reference proteome</keyword>
<organism evidence="2 3">
    <name type="scientific">Kitasatospora arboriphila</name>
    <dbReference type="NCBI Taxonomy" id="258052"/>
    <lineage>
        <taxon>Bacteria</taxon>
        <taxon>Bacillati</taxon>
        <taxon>Actinomycetota</taxon>
        <taxon>Actinomycetes</taxon>
        <taxon>Kitasatosporales</taxon>
        <taxon>Streptomycetaceae</taxon>
        <taxon>Kitasatospora</taxon>
    </lineage>
</organism>
<dbReference type="EMBL" id="BAAALD010000091">
    <property type="protein sequence ID" value="GAA1114240.1"/>
    <property type="molecule type" value="Genomic_DNA"/>
</dbReference>
<feature type="chain" id="PRO_5045783434" description="Ricin B lectin domain-containing protein" evidence="1">
    <location>
        <begin position="30"/>
        <end position="236"/>
    </location>
</feature>
<evidence type="ECO:0000256" key="1">
    <source>
        <dbReference type="SAM" id="SignalP"/>
    </source>
</evidence>
<accession>A0ABN1U5D5</accession>
<dbReference type="CDD" id="cd00161">
    <property type="entry name" value="beta-trefoil_Ricin-like"/>
    <property type="match status" value="1"/>
</dbReference>
<evidence type="ECO:0008006" key="4">
    <source>
        <dbReference type="Google" id="ProtNLM"/>
    </source>
</evidence>
<keyword evidence="1" id="KW-0732">Signal</keyword>
<sequence>MCYRPALSAAKATAALALLPGVLFGGPLAGPTAASAAGAPDDTAAVVVRAEDPGHRSVEAAPPLRADRGAGVPLPDRGLGVFTAHRSGLRLQADGTGAAEDSRAADGTGLRTAPVAAADSQEWLVRPAADGRLLIQSLLAGDDTAGPLLLTAEPDGTVDLRSDRARGLADDPSQIWSFVRVTDPDPLHLEPQPARARFTIRADDGGCLVDRGPATAPVVGSCDTPRAWWTADGLTG</sequence>
<reference evidence="2 3" key="1">
    <citation type="journal article" date="2019" name="Int. J. Syst. Evol. Microbiol.">
        <title>The Global Catalogue of Microorganisms (GCM) 10K type strain sequencing project: providing services to taxonomists for standard genome sequencing and annotation.</title>
        <authorList>
            <consortium name="The Broad Institute Genomics Platform"/>
            <consortium name="The Broad Institute Genome Sequencing Center for Infectious Disease"/>
            <person name="Wu L."/>
            <person name="Ma J."/>
        </authorList>
    </citation>
    <scope>NUCLEOTIDE SEQUENCE [LARGE SCALE GENOMIC DNA]</scope>
    <source>
        <strain evidence="2 3">JCM 13002</strain>
    </source>
</reference>
<evidence type="ECO:0000313" key="3">
    <source>
        <dbReference type="Proteomes" id="UP001499987"/>
    </source>
</evidence>
<comment type="caution">
    <text evidence="2">The sequence shown here is derived from an EMBL/GenBank/DDBJ whole genome shotgun (WGS) entry which is preliminary data.</text>
</comment>
<gene>
    <name evidence="2" type="ORF">GCM10009663_63620</name>
</gene>
<evidence type="ECO:0000313" key="2">
    <source>
        <dbReference type="EMBL" id="GAA1114240.1"/>
    </source>
</evidence>
<dbReference type="RefSeq" id="WP_344627160.1">
    <property type="nucleotide sequence ID" value="NZ_BAAALD010000091.1"/>
</dbReference>
<protein>
    <recommendedName>
        <fullName evidence="4">Ricin B lectin domain-containing protein</fullName>
    </recommendedName>
</protein>
<dbReference type="Proteomes" id="UP001499987">
    <property type="component" value="Unassembled WGS sequence"/>
</dbReference>
<proteinExistence type="predicted"/>